<comment type="similarity">
    <text evidence="1">Belongs to the tumor necrosis factor family.</text>
</comment>
<proteinExistence type="inferred from homology"/>
<dbReference type="InterPro" id="IPR006052">
    <property type="entry name" value="TNF_dom"/>
</dbReference>
<dbReference type="GO" id="GO:0016020">
    <property type="term" value="C:membrane"/>
    <property type="evidence" value="ECO:0007669"/>
    <property type="project" value="InterPro"/>
</dbReference>
<feature type="domain" description="THD" evidence="2">
    <location>
        <begin position="82"/>
        <end position="178"/>
    </location>
</feature>
<dbReference type="Ensembl" id="ENSAPLT00020023761.1">
    <property type="protein sequence ID" value="ENSAPLP00020022017.1"/>
    <property type="gene ID" value="ENSAPLG00020015388.1"/>
</dbReference>
<dbReference type="GO" id="GO:0006955">
    <property type="term" value="P:immune response"/>
    <property type="evidence" value="ECO:0007669"/>
    <property type="project" value="InterPro"/>
</dbReference>
<reference evidence="3" key="3">
    <citation type="submission" date="2025-09" db="UniProtKB">
        <authorList>
            <consortium name="Ensembl"/>
        </authorList>
    </citation>
    <scope>IDENTIFICATION</scope>
</reference>
<evidence type="ECO:0000313" key="4">
    <source>
        <dbReference type="Proteomes" id="UP000694400"/>
    </source>
</evidence>
<dbReference type="SUPFAM" id="SSF49842">
    <property type="entry name" value="TNF-like"/>
    <property type="match status" value="1"/>
</dbReference>
<dbReference type="Proteomes" id="UP000694400">
    <property type="component" value="Chromosome 8"/>
</dbReference>
<reference evidence="3" key="2">
    <citation type="submission" date="2025-08" db="UniProtKB">
        <authorList>
            <consortium name="Ensembl"/>
        </authorList>
    </citation>
    <scope>IDENTIFICATION</scope>
</reference>
<dbReference type="GO" id="GO:0005164">
    <property type="term" value="F:tumor necrosis factor receptor binding"/>
    <property type="evidence" value="ECO:0007669"/>
    <property type="project" value="InterPro"/>
</dbReference>
<accession>A0A8B9TKP8</accession>
<dbReference type="Pfam" id="PF00229">
    <property type="entry name" value="TNF"/>
    <property type="match status" value="1"/>
</dbReference>
<dbReference type="InterPro" id="IPR008983">
    <property type="entry name" value="Tumour_necrosis_fac-like_dom"/>
</dbReference>
<reference evidence="3" key="1">
    <citation type="submission" date="2019-08" db="EMBL/GenBank/DDBJ databases">
        <title>Three high-quality genomes provides insights into domestication of ducks.</title>
        <authorList>
            <person name="Hou Z.C."/>
            <person name="Zhu F."/>
            <person name="Yin Z.T."/>
            <person name="Zhang F."/>
        </authorList>
    </citation>
    <scope>NUCLEOTIDE SEQUENCE [LARGE SCALE GENOMIC DNA]</scope>
</reference>
<dbReference type="Gene3D" id="2.60.120.40">
    <property type="match status" value="1"/>
</dbReference>
<name>A0A8B9TKP8_ANAPL</name>
<evidence type="ECO:0000256" key="1">
    <source>
        <dbReference type="ARBA" id="ARBA00008670"/>
    </source>
</evidence>
<protein>
    <recommendedName>
        <fullName evidence="2">THD domain-containing protein</fullName>
    </recommendedName>
</protein>
<dbReference type="AlphaFoldDB" id="A0A8B9TKP8"/>
<evidence type="ECO:0000313" key="3">
    <source>
        <dbReference type="Ensembl" id="ENSAPLP00020022017.1"/>
    </source>
</evidence>
<organism evidence="3 4">
    <name type="scientific">Anas platyrhynchos</name>
    <name type="common">Mallard</name>
    <name type="synonym">Anas boschas</name>
    <dbReference type="NCBI Taxonomy" id="8839"/>
    <lineage>
        <taxon>Eukaryota</taxon>
        <taxon>Metazoa</taxon>
        <taxon>Chordata</taxon>
        <taxon>Craniata</taxon>
        <taxon>Vertebrata</taxon>
        <taxon>Euteleostomi</taxon>
        <taxon>Archelosauria</taxon>
        <taxon>Archosauria</taxon>
        <taxon>Dinosauria</taxon>
        <taxon>Saurischia</taxon>
        <taxon>Theropoda</taxon>
        <taxon>Coelurosauria</taxon>
        <taxon>Aves</taxon>
        <taxon>Neognathae</taxon>
        <taxon>Galloanserae</taxon>
        <taxon>Anseriformes</taxon>
        <taxon>Anatidae</taxon>
        <taxon>Anatinae</taxon>
        <taxon>Anas</taxon>
    </lineage>
</organism>
<evidence type="ECO:0000259" key="2">
    <source>
        <dbReference type="Pfam" id="PF00229"/>
    </source>
</evidence>
<sequence length="178" mass="20393">MEAPNLLENGNIPQQRRCPCCKVALYTSIFGLIALSVVTCLLLHKQPPETCWAHGFLLNYSTSSNKATMIWEWNLKHCDDLVQQNRKHLIIKQNGNYFIYAQISRRKNVTELFSVELYKEPNISLNKAIGPKAGDEKGMVNFGRPFYLQKGDTLYCEANISPEAIRMGNDTYWGLYKI</sequence>